<dbReference type="EMBL" id="JAJEPU010000044">
    <property type="protein sequence ID" value="MCC2165643.1"/>
    <property type="molecule type" value="Genomic_DNA"/>
</dbReference>
<keyword evidence="7" id="KW-1185">Reference proteome</keyword>
<dbReference type="GO" id="GO:0003677">
    <property type="term" value="F:DNA binding"/>
    <property type="evidence" value="ECO:0007669"/>
    <property type="project" value="UniProtKB-KW"/>
</dbReference>
<feature type="domain" description="HTH lysR-type" evidence="5">
    <location>
        <begin position="1"/>
        <end position="58"/>
    </location>
</feature>
<sequence length="305" mass="34601">MDAKKLEILMTAVDLGSFSKASEVVGYTQSGLTHLVNSLEREIGFLLIVRSHNGISLTEQGRELVPAIRQFLQANANLENRIQAIAKQQMETIRIAAYASMAMCWMPEILYRFRRICPNVDVDLRMVDHALEPFELLEEGKTDVIFASRQDVGKCEWTPLYQELLYAILPKNYPLEGRREFPLKEFEGKDFLMPYGRFDIDVHRTFGEAGVKAKEQTVYVDDETVIRMVGKGLGISMMSELMIRGNTDDVCCVPVTPRSLRELGMGTEKGVALSENMQKLKDCVLEYIREAEQRKGVGTNCFTKL</sequence>
<evidence type="ECO:0000256" key="2">
    <source>
        <dbReference type="ARBA" id="ARBA00023015"/>
    </source>
</evidence>
<evidence type="ECO:0000259" key="5">
    <source>
        <dbReference type="PROSITE" id="PS50931"/>
    </source>
</evidence>
<organism evidence="6 7">
    <name type="scientific">Brotaphodocola catenula</name>
    <dbReference type="NCBI Taxonomy" id="2885361"/>
    <lineage>
        <taxon>Bacteria</taxon>
        <taxon>Bacillati</taxon>
        <taxon>Bacillota</taxon>
        <taxon>Clostridia</taxon>
        <taxon>Lachnospirales</taxon>
        <taxon>Lachnospiraceae</taxon>
        <taxon>Brotaphodocola</taxon>
    </lineage>
</organism>
<dbReference type="InterPro" id="IPR036388">
    <property type="entry name" value="WH-like_DNA-bd_sf"/>
</dbReference>
<dbReference type="PROSITE" id="PS50931">
    <property type="entry name" value="HTH_LYSR"/>
    <property type="match status" value="1"/>
</dbReference>
<dbReference type="InterPro" id="IPR005119">
    <property type="entry name" value="LysR_subst-bd"/>
</dbReference>
<evidence type="ECO:0000313" key="7">
    <source>
        <dbReference type="Proteomes" id="UP001198962"/>
    </source>
</evidence>
<name>A0AAE3APU6_9FIRM</name>
<keyword evidence="3" id="KW-0238">DNA-binding</keyword>
<evidence type="ECO:0000256" key="3">
    <source>
        <dbReference type="ARBA" id="ARBA00023125"/>
    </source>
</evidence>
<dbReference type="InterPro" id="IPR036390">
    <property type="entry name" value="WH_DNA-bd_sf"/>
</dbReference>
<dbReference type="GO" id="GO:0003700">
    <property type="term" value="F:DNA-binding transcription factor activity"/>
    <property type="evidence" value="ECO:0007669"/>
    <property type="project" value="InterPro"/>
</dbReference>
<reference evidence="6" key="1">
    <citation type="submission" date="2021-10" db="EMBL/GenBank/DDBJ databases">
        <title>Anaerobic single-cell dispensing facilitates the cultivation of human gut bacteria.</title>
        <authorList>
            <person name="Afrizal A."/>
        </authorList>
    </citation>
    <scope>NUCLEOTIDE SEQUENCE</scope>
    <source>
        <strain evidence="6">CLA-AA-H274</strain>
    </source>
</reference>
<dbReference type="InterPro" id="IPR000847">
    <property type="entry name" value="LysR_HTH_N"/>
</dbReference>
<dbReference type="SUPFAM" id="SSF53850">
    <property type="entry name" value="Periplasmic binding protein-like II"/>
    <property type="match status" value="1"/>
</dbReference>
<accession>A0AAE3APU6</accession>
<gene>
    <name evidence="6" type="ORF">LKD32_12295</name>
</gene>
<protein>
    <submittedName>
        <fullName evidence="6">LysR family transcriptional regulator</fullName>
    </submittedName>
</protein>
<comment type="similarity">
    <text evidence="1">Belongs to the LysR transcriptional regulatory family.</text>
</comment>
<keyword evidence="4" id="KW-0804">Transcription</keyword>
<dbReference type="GO" id="GO:0032993">
    <property type="term" value="C:protein-DNA complex"/>
    <property type="evidence" value="ECO:0007669"/>
    <property type="project" value="TreeGrafter"/>
</dbReference>
<dbReference type="Proteomes" id="UP001198962">
    <property type="component" value="Unassembled WGS sequence"/>
</dbReference>
<dbReference type="PANTHER" id="PTHR30346:SF0">
    <property type="entry name" value="HCA OPERON TRANSCRIPTIONAL ACTIVATOR HCAR"/>
    <property type="match status" value="1"/>
</dbReference>
<dbReference type="PANTHER" id="PTHR30346">
    <property type="entry name" value="TRANSCRIPTIONAL DUAL REGULATOR HCAR-RELATED"/>
    <property type="match status" value="1"/>
</dbReference>
<proteinExistence type="inferred from homology"/>
<evidence type="ECO:0000256" key="4">
    <source>
        <dbReference type="ARBA" id="ARBA00023163"/>
    </source>
</evidence>
<dbReference type="AlphaFoldDB" id="A0AAE3APU6"/>
<evidence type="ECO:0000313" key="6">
    <source>
        <dbReference type="EMBL" id="MCC2165643.1"/>
    </source>
</evidence>
<dbReference type="Gene3D" id="1.10.10.10">
    <property type="entry name" value="Winged helix-like DNA-binding domain superfamily/Winged helix DNA-binding domain"/>
    <property type="match status" value="1"/>
</dbReference>
<dbReference type="Pfam" id="PF03466">
    <property type="entry name" value="LysR_substrate"/>
    <property type="match status" value="1"/>
</dbReference>
<evidence type="ECO:0000256" key="1">
    <source>
        <dbReference type="ARBA" id="ARBA00009437"/>
    </source>
</evidence>
<dbReference type="Pfam" id="PF00126">
    <property type="entry name" value="HTH_1"/>
    <property type="match status" value="1"/>
</dbReference>
<dbReference type="RefSeq" id="WP_308451904.1">
    <property type="nucleotide sequence ID" value="NZ_JAJEPU010000044.1"/>
</dbReference>
<dbReference type="CDD" id="cd05466">
    <property type="entry name" value="PBP2_LTTR_substrate"/>
    <property type="match status" value="1"/>
</dbReference>
<dbReference type="Gene3D" id="3.40.190.10">
    <property type="entry name" value="Periplasmic binding protein-like II"/>
    <property type="match status" value="2"/>
</dbReference>
<comment type="caution">
    <text evidence="6">The sequence shown here is derived from an EMBL/GenBank/DDBJ whole genome shotgun (WGS) entry which is preliminary data.</text>
</comment>
<keyword evidence="2" id="KW-0805">Transcription regulation</keyword>
<dbReference type="SUPFAM" id="SSF46785">
    <property type="entry name" value="Winged helix' DNA-binding domain"/>
    <property type="match status" value="1"/>
</dbReference>